<evidence type="ECO:0000259" key="2">
    <source>
        <dbReference type="Pfam" id="PF22725"/>
    </source>
</evidence>
<dbReference type="SUPFAM" id="SSF55347">
    <property type="entry name" value="Glyceraldehyde-3-phosphate dehydrogenase-like, C-terminal domain"/>
    <property type="match status" value="1"/>
</dbReference>
<name>A0A1F5WZE9_9BACT</name>
<dbReference type="Gene3D" id="3.40.50.720">
    <property type="entry name" value="NAD(P)-binding Rossmann-like Domain"/>
    <property type="match status" value="1"/>
</dbReference>
<evidence type="ECO:0000259" key="1">
    <source>
        <dbReference type="Pfam" id="PF01408"/>
    </source>
</evidence>
<dbReference type="GO" id="GO:0000166">
    <property type="term" value="F:nucleotide binding"/>
    <property type="evidence" value="ECO:0007669"/>
    <property type="project" value="InterPro"/>
</dbReference>
<dbReference type="PANTHER" id="PTHR43249">
    <property type="entry name" value="UDP-N-ACETYL-2-AMINO-2-DEOXY-D-GLUCURONATE OXIDASE"/>
    <property type="match status" value="1"/>
</dbReference>
<dbReference type="Pfam" id="PF01408">
    <property type="entry name" value="GFO_IDH_MocA"/>
    <property type="match status" value="1"/>
</dbReference>
<dbReference type="AlphaFoldDB" id="A0A1F5WZE9"/>
<feature type="domain" description="Gfo/Idh/MocA-like oxidoreductase N-terminal" evidence="1">
    <location>
        <begin position="4"/>
        <end position="119"/>
    </location>
</feature>
<dbReference type="Gene3D" id="3.30.360.10">
    <property type="entry name" value="Dihydrodipicolinate Reductase, domain 2"/>
    <property type="match status" value="1"/>
</dbReference>
<dbReference type="Pfam" id="PF22725">
    <property type="entry name" value="GFO_IDH_MocA_C3"/>
    <property type="match status" value="1"/>
</dbReference>
<dbReference type="InterPro" id="IPR000683">
    <property type="entry name" value="Gfo/Idh/MocA-like_OxRdtase_N"/>
</dbReference>
<evidence type="ECO:0000313" key="4">
    <source>
        <dbReference type="Proteomes" id="UP000178114"/>
    </source>
</evidence>
<evidence type="ECO:0000313" key="3">
    <source>
        <dbReference type="EMBL" id="OGF80691.1"/>
    </source>
</evidence>
<dbReference type="Proteomes" id="UP000178114">
    <property type="component" value="Unassembled WGS sequence"/>
</dbReference>
<dbReference type="PANTHER" id="PTHR43249:SF1">
    <property type="entry name" value="D-GLUCOSIDE 3-DEHYDROGENASE"/>
    <property type="match status" value="1"/>
</dbReference>
<dbReference type="STRING" id="1798351.A2930_01835"/>
<dbReference type="InterPro" id="IPR055170">
    <property type="entry name" value="GFO_IDH_MocA-like_dom"/>
</dbReference>
<protein>
    <submittedName>
        <fullName evidence="3">Uncharacterized protein</fullName>
    </submittedName>
</protein>
<dbReference type="InterPro" id="IPR036291">
    <property type="entry name" value="NAD(P)-bd_dom_sf"/>
</dbReference>
<sequence>MSYKILIIGAGSIGTRHLKNLLKLGYKNLAVCEPNEKKLKTVAELGNFALYKNVKIALKAETPDVVFVCNPTHLHVPTASLALDYGAHVFIEKPLSHNLAGVDALLKKAKKKKRTVMVACNWRFHEGFKKLKEVLDGNEYGKPILSRVFGGYYLPTARKNVNYKKIYAAGTKGGGVIIDSGAHGVDYLENFFGKTKYVTALKRTAHVLDIKSEEAAIIGLEHENGVISAIVTDYVSRKSNSRIEVITEKGILALDVANNTLYFEDEKKNVLLFRGVQELNHMFVEEIRHFLGCAKNRSKPAQDLSAAKHVLKVLLAAYYYKPKQV</sequence>
<accession>A0A1F5WZE9</accession>
<reference evidence="3 4" key="1">
    <citation type="journal article" date="2016" name="Nat. Commun.">
        <title>Thousands of microbial genomes shed light on interconnected biogeochemical processes in an aquifer system.</title>
        <authorList>
            <person name="Anantharaman K."/>
            <person name="Brown C.T."/>
            <person name="Hug L.A."/>
            <person name="Sharon I."/>
            <person name="Castelle C.J."/>
            <person name="Probst A.J."/>
            <person name="Thomas B.C."/>
            <person name="Singh A."/>
            <person name="Wilkins M.J."/>
            <person name="Karaoz U."/>
            <person name="Brodie E.L."/>
            <person name="Williams K.H."/>
            <person name="Hubbard S.S."/>
            <person name="Banfield J.F."/>
        </authorList>
    </citation>
    <scope>NUCLEOTIDE SEQUENCE [LARGE SCALE GENOMIC DNA]</scope>
</reference>
<dbReference type="SUPFAM" id="SSF51735">
    <property type="entry name" value="NAD(P)-binding Rossmann-fold domains"/>
    <property type="match status" value="1"/>
</dbReference>
<feature type="domain" description="GFO/IDH/MocA-like oxidoreductase" evidence="2">
    <location>
        <begin position="128"/>
        <end position="252"/>
    </location>
</feature>
<gene>
    <name evidence="3" type="ORF">A2930_01835</name>
</gene>
<comment type="caution">
    <text evidence="3">The sequence shown here is derived from an EMBL/GenBank/DDBJ whole genome shotgun (WGS) entry which is preliminary data.</text>
</comment>
<dbReference type="EMBL" id="MFID01000031">
    <property type="protein sequence ID" value="OGF80691.1"/>
    <property type="molecule type" value="Genomic_DNA"/>
</dbReference>
<dbReference type="InterPro" id="IPR052515">
    <property type="entry name" value="Gfo/Idh/MocA_Oxidoreductase"/>
</dbReference>
<proteinExistence type="predicted"/>
<organism evidence="3 4">
    <name type="scientific">Candidatus Giovannonibacteria bacterium RIFCSPLOWO2_01_FULL_45_34</name>
    <dbReference type="NCBI Taxonomy" id="1798351"/>
    <lineage>
        <taxon>Bacteria</taxon>
        <taxon>Candidatus Giovannoniibacteriota</taxon>
    </lineage>
</organism>